<dbReference type="GO" id="GO:0005509">
    <property type="term" value="F:calcium ion binding"/>
    <property type="evidence" value="ECO:0007669"/>
    <property type="project" value="InterPro"/>
</dbReference>
<feature type="region of interest" description="Disordered" evidence="2">
    <location>
        <begin position="31"/>
        <end position="50"/>
    </location>
</feature>
<dbReference type="InterPro" id="IPR011992">
    <property type="entry name" value="EF-hand-dom_pair"/>
</dbReference>
<dbReference type="InterPro" id="IPR000415">
    <property type="entry name" value="Nitroreductase-like"/>
</dbReference>
<dbReference type="InterPro" id="IPR029479">
    <property type="entry name" value="Nitroreductase"/>
</dbReference>
<evidence type="ECO:0000259" key="4">
    <source>
        <dbReference type="PROSITE" id="PS50222"/>
    </source>
</evidence>
<dbReference type="Proteomes" id="UP001295423">
    <property type="component" value="Unassembled WGS sequence"/>
</dbReference>
<dbReference type="PROSITE" id="PS50222">
    <property type="entry name" value="EF_HAND_2"/>
    <property type="match status" value="1"/>
</dbReference>
<dbReference type="InterPro" id="IPR052530">
    <property type="entry name" value="NAD(P)H_nitroreductase"/>
</dbReference>
<feature type="chain" id="PRO_5042099996" description="EF-hand domain-containing protein" evidence="3">
    <location>
        <begin position="20"/>
        <end position="312"/>
    </location>
</feature>
<dbReference type="SUPFAM" id="SSF47473">
    <property type="entry name" value="EF-hand"/>
    <property type="match status" value="1"/>
</dbReference>
<dbReference type="Pfam" id="PF00881">
    <property type="entry name" value="Nitroreductase"/>
    <property type="match status" value="1"/>
</dbReference>
<dbReference type="InterPro" id="IPR002048">
    <property type="entry name" value="EF_hand_dom"/>
</dbReference>
<proteinExistence type="predicted"/>
<evidence type="ECO:0000256" key="1">
    <source>
        <dbReference type="ARBA" id="ARBA00022837"/>
    </source>
</evidence>
<dbReference type="PANTHER" id="PTHR43821">
    <property type="entry name" value="NAD(P)H NITROREDUCTASE YDJA-RELATED"/>
    <property type="match status" value="1"/>
</dbReference>
<keyword evidence="1" id="KW-0106">Calcium</keyword>
<feature type="domain" description="EF-hand" evidence="4">
    <location>
        <begin position="92"/>
        <end position="127"/>
    </location>
</feature>
<evidence type="ECO:0000256" key="2">
    <source>
        <dbReference type="SAM" id="MobiDB-lite"/>
    </source>
</evidence>
<comment type="caution">
    <text evidence="5">The sequence shown here is derived from an EMBL/GenBank/DDBJ whole genome shotgun (WGS) entry which is preliminary data.</text>
</comment>
<keyword evidence="3" id="KW-0732">Signal</keyword>
<organism evidence="5 6">
    <name type="scientific">Cylindrotheca closterium</name>
    <dbReference type="NCBI Taxonomy" id="2856"/>
    <lineage>
        <taxon>Eukaryota</taxon>
        <taxon>Sar</taxon>
        <taxon>Stramenopiles</taxon>
        <taxon>Ochrophyta</taxon>
        <taxon>Bacillariophyta</taxon>
        <taxon>Bacillariophyceae</taxon>
        <taxon>Bacillariophycidae</taxon>
        <taxon>Bacillariales</taxon>
        <taxon>Bacillariaceae</taxon>
        <taxon>Cylindrotheca</taxon>
    </lineage>
</organism>
<sequence length="312" mass="34317">MTTTAIAVLVILLIQPVFGFVVPPPRPSSGGIHHSCSSSHRPTFTTTTTTPGTSSRLFALERAKEVFDKYSISNVISSKDLANMLNSLDVDASREEADALFRYLDTDGDGSITLEEFLPWYSETAEEASEISSTFQSLLLGRRTVHQFDQTPVSDDVLRRAIACAIAAPNRSQSEPWRFIQVGPETVRKFVSLKESMEAPQSESSNNWTKIPGWCVVTSKLSDDPVEELDDFKSTSCAVQNFMLSMWSEGIGTKWTSGPVQKTQEFADLCGVDTKVEKVAGCIWYGFATGGLKNADPKRRKKGVEDVLTTLP</sequence>
<dbReference type="PANTHER" id="PTHR43821:SF1">
    <property type="entry name" value="NAD(P)H NITROREDUCTASE YDJA-RELATED"/>
    <property type="match status" value="1"/>
</dbReference>
<dbReference type="Gene3D" id="1.10.238.10">
    <property type="entry name" value="EF-hand"/>
    <property type="match status" value="1"/>
</dbReference>
<dbReference type="InterPro" id="IPR018247">
    <property type="entry name" value="EF_Hand_1_Ca_BS"/>
</dbReference>
<reference evidence="5" key="1">
    <citation type="submission" date="2023-08" db="EMBL/GenBank/DDBJ databases">
        <authorList>
            <person name="Audoor S."/>
            <person name="Bilcke G."/>
        </authorList>
    </citation>
    <scope>NUCLEOTIDE SEQUENCE</scope>
</reference>
<dbReference type="Pfam" id="PF13499">
    <property type="entry name" value="EF-hand_7"/>
    <property type="match status" value="1"/>
</dbReference>
<keyword evidence="6" id="KW-1185">Reference proteome</keyword>
<gene>
    <name evidence="5" type="ORF">CYCCA115_LOCUS13333</name>
</gene>
<dbReference type="CDD" id="cd00051">
    <property type="entry name" value="EFh"/>
    <property type="match status" value="1"/>
</dbReference>
<evidence type="ECO:0000313" key="5">
    <source>
        <dbReference type="EMBL" id="CAJ1951976.1"/>
    </source>
</evidence>
<dbReference type="SUPFAM" id="SSF55469">
    <property type="entry name" value="FMN-dependent nitroreductase-like"/>
    <property type="match status" value="1"/>
</dbReference>
<dbReference type="GO" id="GO:0016491">
    <property type="term" value="F:oxidoreductase activity"/>
    <property type="evidence" value="ECO:0007669"/>
    <property type="project" value="InterPro"/>
</dbReference>
<feature type="signal peptide" evidence="3">
    <location>
        <begin position="1"/>
        <end position="19"/>
    </location>
</feature>
<dbReference type="EMBL" id="CAKOGP040001792">
    <property type="protein sequence ID" value="CAJ1951976.1"/>
    <property type="molecule type" value="Genomic_DNA"/>
</dbReference>
<accession>A0AAD2FSM3</accession>
<dbReference type="Gene3D" id="3.40.109.10">
    <property type="entry name" value="NADH Oxidase"/>
    <property type="match status" value="1"/>
</dbReference>
<dbReference type="AlphaFoldDB" id="A0AAD2FSM3"/>
<evidence type="ECO:0000256" key="3">
    <source>
        <dbReference type="SAM" id="SignalP"/>
    </source>
</evidence>
<name>A0AAD2FSM3_9STRA</name>
<evidence type="ECO:0000313" key="6">
    <source>
        <dbReference type="Proteomes" id="UP001295423"/>
    </source>
</evidence>
<protein>
    <recommendedName>
        <fullName evidence="4">EF-hand domain-containing protein</fullName>
    </recommendedName>
</protein>
<dbReference type="PROSITE" id="PS00018">
    <property type="entry name" value="EF_HAND_1"/>
    <property type="match status" value="1"/>
</dbReference>